<evidence type="ECO:0000313" key="8">
    <source>
        <dbReference type="Proteomes" id="UP001238450"/>
    </source>
</evidence>
<name>A0AAJ1TNK3_9BACL</name>
<keyword evidence="4 7" id="KW-0413">Isomerase</keyword>
<dbReference type="PANTHER" id="PTHR42839">
    <property type="entry name" value="ISOCHORISMATE SYNTHASE ENTC"/>
    <property type="match status" value="1"/>
</dbReference>
<accession>A0AAJ1TNK3</accession>
<dbReference type="Pfam" id="PF00425">
    <property type="entry name" value="Chorismate_bind"/>
    <property type="match status" value="1"/>
</dbReference>
<comment type="catalytic activity">
    <reaction evidence="1">
        <text>chorismate = isochorismate</text>
        <dbReference type="Rhea" id="RHEA:18985"/>
        <dbReference type="ChEBI" id="CHEBI:29748"/>
        <dbReference type="ChEBI" id="CHEBI:29780"/>
        <dbReference type="EC" id="5.4.4.2"/>
    </reaction>
</comment>
<dbReference type="AlphaFoldDB" id="A0AAJ1TNK3"/>
<comment type="caution">
    <text evidence="7">The sequence shown here is derived from an EMBL/GenBank/DDBJ whole genome shotgun (WGS) entry which is preliminary data.</text>
</comment>
<evidence type="ECO:0000256" key="5">
    <source>
        <dbReference type="ARBA" id="ARBA00041564"/>
    </source>
</evidence>
<evidence type="ECO:0000256" key="2">
    <source>
        <dbReference type="ARBA" id="ARBA00005297"/>
    </source>
</evidence>
<dbReference type="SUPFAM" id="SSF56322">
    <property type="entry name" value="ADC synthase"/>
    <property type="match status" value="1"/>
</dbReference>
<gene>
    <name evidence="7" type="ORF">J2Z48_002254</name>
</gene>
<dbReference type="NCBIfam" id="NF005380">
    <property type="entry name" value="PRK06923.1"/>
    <property type="match status" value="1"/>
</dbReference>
<evidence type="ECO:0000256" key="1">
    <source>
        <dbReference type="ARBA" id="ARBA00000799"/>
    </source>
</evidence>
<sequence length="396" mass="43422">MANRMVQEEVQEKPLLDDYAAGDFYFASPSNVVHGTGVFERVVGSGEVAHLVKQALSEAREQGHEHPVIVGAIPFDRQNELQLVIPEKCVFSEPHQYEKESNEKFSALMQYEIEPVPAPEVYREGVNKGLAGIAAGDFDKVVLSRSVKVHSTEPIDPKGILQNLAQYNPQGFTFAVNLGNEETVEGKQRTFMGASPELLVSKLHHTVIANPLAGSRPRSEDPVEDERRAKELLQSDKDLHEHRIVVEAVKKALQPLCRNLEVPSMPTLIQTETMWHLSTVVKGEVLDDSISSLDLALALHPTPAVCGYPTERAFQAIQEIEPFDRGYFTGMVGWCDESGDGEWAVAIRCAELEGSSMSLYAGAGVVAGSKPEDELAETSAKLRTMLYAMGIGTKAL</sequence>
<evidence type="ECO:0000256" key="3">
    <source>
        <dbReference type="ARBA" id="ARBA00012824"/>
    </source>
</evidence>
<dbReference type="GO" id="GO:0009697">
    <property type="term" value="P:salicylic acid biosynthetic process"/>
    <property type="evidence" value="ECO:0007669"/>
    <property type="project" value="TreeGrafter"/>
</dbReference>
<comment type="similarity">
    <text evidence="2">Belongs to the isochorismate synthase family.</text>
</comment>
<dbReference type="InterPro" id="IPR015890">
    <property type="entry name" value="Chorismate_C"/>
</dbReference>
<evidence type="ECO:0000313" key="7">
    <source>
        <dbReference type="EMBL" id="MDQ0418065.1"/>
    </source>
</evidence>
<dbReference type="EC" id="5.4.4.2" evidence="3"/>
<feature type="domain" description="Chorismate-utilising enzyme C-terminal" evidence="6">
    <location>
        <begin position="120"/>
        <end position="381"/>
    </location>
</feature>
<dbReference type="NCBIfam" id="TIGR00543">
    <property type="entry name" value="isochor_syn"/>
    <property type="match status" value="1"/>
</dbReference>
<dbReference type="InterPro" id="IPR004561">
    <property type="entry name" value="IsoChor_synthase"/>
</dbReference>
<protein>
    <recommendedName>
        <fullName evidence="3">isochorismate synthase</fullName>
        <ecNumber evidence="3">5.4.4.2</ecNumber>
    </recommendedName>
    <alternativeName>
        <fullName evidence="5">Isochorismate mutase</fullName>
    </alternativeName>
</protein>
<organism evidence="7 8">
    <name type="scientific">Croceifilum oryzae</name>
    <dbReference type="NCBI Taxonomy" id="1553429"/>
    <lineage>
        <taxon>Bacteria</taxon>
        <taxon>Bacillati</taxon>
        <taxon>Bacillota</taxon>
        <taxon>Bacilli</taxon>
        <taxon>Bacillales</taxon>
        <taxon>Thermoactinomycetaceae</taxon>
        <taxon>Croceifilum</taxon>
    </lineage>
</organism>
<keyword evidence="8" id="KW-1185">Reference proteome</keyword>
<dbReference type="RefSeq" id="WP_307253500.1">
    <property type="nucleotide sequence ID" value="NZ_JAUSUV010000009.1"/>
</dbReference>
<evidence type="ECO:0000259" key="6">
    <source>
        <dbReference type="Pfam" id="PF00425"/>
    </source>
</evidence>
<dbReference type="GO" id="GO:0008909">
    <property type="term" value="F:isochorismate synthase activity"/>
    <property type="evidence" value="ECO:0007669"/>
    <property type="project" value="UniProtKB-EC"/>
</dbReference>
<dbReference type="PANTHER" id="PTHR42839:SF2">
    <property type="entry name" value="ISOCHORISMATE SYNTHASE ENTC"/>
    <property type="match status" value="1"/>
</dbReference>
<dbReference type="EMBL" id="JAUSUV010000009">
    <property type="protein sequence ID" value="MDQ0418065.1"/>
    <property type="molecule type" value="Genomic_DNA"/>
</dbReference>
<dbReference type="Proteomes" id="UP001238450">
    <property type="component" value="Unassembled WGS sequence"/>
</dbReference>
<dbReference type="InterPro" id="IPR005801">
    <property type="entry name" value="ADC_synthase"/>
</dbReference>
<reference evidence="7 8" key="1">
    <citation type="submission" date="2023-07" db="EMBL/GenBank/DDBJ databases">
        <title>Genomic Encyclopedia of Type Strains, Phase IV (KMG-IV): sequencing the most valuable type-strain genomes for metagenomic binning, comparative biology and taxonomic classification.</title>
        <authorList>
            <person name="Goeker M."/>
        </authorList>
    </citation>
    <scope>NUCLEOTIDE SEQUENCE [LARGE SCALE GENOMIC DNA]</scope>
    <source>
        <strain evidence="7 8">DSM 46876</strain>
    </source>
</reference>
<dbReference type="Gene3D" id="3.60.120.10">
    <property type="entry name" value="Anthranilate synthase"/>
    <property type="match status" value="1"/>
</dbReference>
<proteinExistence type="inferred from homology"/>
<evidence type="ECO:0000256" key="4">
    <source>
        <dbReference type="ARBA" id="ARBA00023235"/>
    </source>
</evidence>